<evidence type="ECO:0000256" key="13">
    <source>
        <dbReference type="ARBA" id="ARBA00023239"/>
    </source>
</evidence>
<evidence type="ECO:0000256" key="3">
    <source>
        <dbReference type="ARBA" id="ARBA00007469"/>
    </source>
</evidence>
<evidence type="ECO:0000256" key="7">
    <source>
        <dbReference type="ARBA" id="ARBA00022722"/>
    </source>
</evidence>
<dbReference type="InterPro" id="IPR057328">
    <property type="entry name" value="RNaseT2L_C"/>
</dbReference>
<dbReference type="Pfam" id="PF00445">
    <property type="entry name" value="Ribonuclease_T2"/>
    <property type="match status" value="1"/>
</dbReference>
<evidence type="ECO:0000256" key="11">
    <source>
        <dbReference type="ARBA" id="ARBA00023157"/>
    </source>
</evidence>
<dbReference type="Gene3D" id="3.90.730.10">
    <property type="entry name" value="Ribonuclease T2-like"/>
    <property type="match status" value="1"/>
</dbReference>
<dbReference type="PANTHER" id="PTHR11240">
    <property type="entry name" value="RIBONUCLEASE T2"/>
    <property type="match status" value="1"/>
</dbReference>
<keyword evidence="7" id="KW-0540">Nuclease</keyword>
<feature type="signal peptide" evidence="19">
    <location>
        <begin position="1"/>
        <end position="20"/>
    </location>
</feature>
<dbReference type="CDD" id="cd01061">
    <property type="entry name" value="RNase_T2_euk"/>
    <property type="match status" value="1"/>
</dbReference>
<dbReference type="SUPFAM" id="SSF55895">
    <property type="entry name" value="Ribonuclease Rh-like"/>
    <property type="match status" value="1"/>
</dbReference>
<evidence type="ECO:0000313" key="22">
    <source>
        <dbReference type="Proteomes" id="UP001219355"/>
    </source>
</evidence>
<evidence type="ECO:0000256" key="14">
    <source>
        <dbReference type="ARBA" id="ARBA00025494"/>
    </source>
</evidence>
<evidence type="ECO:0000256" key="8">
    <source>
        <dbReference type="ARBA" id="ARBA00022729"/>
    </source>
</evidence>
<name>A0AAF0DIZ7_9EURO</name>
<evidence type="ECO:0000256" key="19">
    <source>
        <dbReference type="SAM" id="SignalP"/>
    </source>
</evidence>
<comment type="function">
    <text evidence="14">Rnase which modulates cell survival under stress conditions. Released from the vacuole to the cytoplasm during stress to promote tRNA and rRNA cleavage and to activate separately a downstream pathway that promotes cell death. Involved in cell size, vacuolar morphology and growth at high temperatures and high salt concentration.</text>
</comment>
<keyword evidence="8 19" id="KW-0732">Signal</keyword>
<evidence type="ECO:0000256" key="17">
    <source>
        <dbReference type="RuleBase" id="RU004328"/>
    </source>
</evidence>
<dbReference type="AlphaFoldDB" id="A0AAF0DIZ7"/>
<keyword evidence="11" id="KW-1015">Disulfide bond</keyword>
<reference evidence="21" key="1">
    <citation type="submission" date="2023-03" db="EMBL/GenBank/DDBJ databases">
        <title>Emydomyces testavorans Genome Sequence.</title>
        <authorList>
            <person name="Hoyer L."/>
        </authorList>
    </citation>
    <scope>NUCLEOTIDE SEQUENCE</scope>
    <source>
        <strain evidence="21">16-2883</strain>
    </source>
</reference>
<dbReference type="InterPro" id="IPR001568">
    <property type="entry name" value="RNase_T2-like"/>
</dbReference>
<protein>
    <recommendedName>
        <fullName evidence="15">Ribonuclease T2-like</fullName>
        <ecNumber evidence="4">4.6.1.19</ecNumber>
    </recommendedName>
</protein>
<dbReference type="GO" id="GO:0005576">
    <property type="term" value="C:extracellular region"/>
    <property type="evidence" value="ECO:0007669"/>
    <property type="project" value="TreeGrafter"/>
</dbReference>
<keyword evidence="10" id="KW-0378">Hydrolase</keyword>
<dbReference type="PROSITE" id="PS00530">
    <property type="entry name" value="RNASE_T2_1"/>
    <property type="match status" value="1"/>
</dbReference>
<dbReference type="FunFam" id="3.90.730.10:FF:000004">
    <property type="entry name" value="Ribonuclease T2-like"/>
    <property type="match status" value="1"/>
</dbReference>
<evidence type="ECO:0000256" key="16">
    <source>
        <dbReference type="PIRSR" id="PIRSR633697-1"/>
    </source>
</evidence>
<keyword evidence="9" id="KW-0255">Endonuclease</keyword>
<dbReference type="PANTHER" id="PTHR11240:SF79">
    <property type="entry name" value="RIBONUCLEASE T2"/>
    <property type="match status" value="1"/>
</dbReference>
<evidence type="ECO:0000256" key="18">
    <source>
        <dbReference type="SAM" id="MobiDB-lite"/>
    </source>
</evidence>
<dbReference type="GO" id="GO:0016787">
    <property type="term" value="F:hydrolase activity"/>
    <property type="evidence" value="ECO:0007669"/>
    <property type="project" value="UniProtKB-KW"/>
</dbReference>
<gene>
    <name evidence="21" type="primary">RBT7</name>
    <name evidence="21" type="ORF">PRK78_003839</name>
</gene>
<proteinExistence type="inferred from homology"/>
<evidence type="ECO:0000256" key="6">
    <source>
        <dbReference type="ARBA" id="ARBA00022554"/>
    </source>
</evidence>
<sequence>MRPTTGAAFLATICFQTAAAFSASQLLLREEDGSSKKCPADVELSCHNTRPVQDTCCFNTPGGLLLQTQFWDTHPATGPENSWTIHGLWPDNCDGSFEEYCDKNREYRNITDILESYGKTELLNYMSIYWKDYQGDDENLWEHEWNKHGTCISTLETKCYSSYTPQAEVVDYLEKTAGLFKGLDTYKALAAAGIKPHSTKTYTLSQLQSALSKVHGMPVTLNCKNSQLKEVWYFFNVKGSVQTGKYVPAHPGSFPLKKKERDPPVPAAGSPRPTTPTRSGSPSPTGTDGPFSGKGNLEVTTGGKKIGCLISYGTWYSTGTCATFTATPSGDGFTLHSSKGDCGIVDSIFECDTGVEASVFTTEFQEERPKSRFIPTDIRLN</sequence>
<dbReference type="InterPro" id="IPR018188">
    <property type="entry name" value="RNase_T2_His_AS_1"/>
</dbReference>
<dbReference type="Pfam" id="PF25488">
    <property type="entry name" value="RNaseT2L_C"/>
    <property type="match status" value="1"/>
</dbReference>
<evidence type="ECO:0000256" key="10">
    <source>
        <dbReference type="ARBA" id="ARBA00022801"/>
    </source>
</evidence>
<dbReference type="GO" id="GO:0033897">
    <property type="term" value="F:ribonuclease T2 activity"/>
    <property type="evidence" value="ECO:0007669"/>
    <property type="project" value="UniProtKB-EC"/>
</dbReference>
<evidence type="ECO:0000256" key="4">
    <source>
        <dbReference type="ARBA" id="ARBA00012571"/>
    </source>
</evidence>
<evidence type="ECO:0000256" key="9">
    <source>
        <dbReference type="ARBA" id="ARBA00022759"/>
    </source>
</evidence>
<evidence type="ECO:0000256" key="15">
    <source>
        <dbReference type="ARBA" id="ARBA00071169"/>
    </source>
</evidence>
<evidence type="ECO:0000256" key="2">
    <source>
        <dbReference type="ARBA" id="ARBA00004496"/>
    </source>
</evidence>
<dbReference type="GO" id="GO:0005775">
    <property type="term" value="C:vacuolar lumen"/>
    <property type="evidence" value="ECO:0007669"/>
    <property type="project" value="UniProtKB-SubCell"/>
</dbReference>
<keyword evidence="12" id="KW-0325">Glycoprotein</keyword>
<dbReference type="InterPro" id="IPR033130">
    <property type="entry name" value="RNase_T2_His_AS_2"/>
</dbReference>
<organism evidence="21 22">
    <name type="scientific">Emydomyces testavorans</name>
    <dbReference type="NCBI Taxonomy" id="2070801"/>
    <lineage>
        <taxon>Eukaryota</taxon>
        <taxon>Fungi</taxon>
        <taxon>Dikarya</taxon>
        <taxon>Ascomycota</taxon>
        <taxon>Pezizomycotina</taxon>
        <taxon>Eurotiomycetes</taxon>
        <taxon>Eurotiomycetidae</taxon>
        <taxon>Onygenales</taxon>
        <taxon>Nannizziopsiaceae</taxon>
        <taxon>Emydomyces</taxon>
    </lineage>
</organism>
<dbReference type="InterPro" id="IPR036430">
    <property type="entry name" value="RNase_T2-like_sf"/>
</dbReference>
<evidence type="ECO:0000313" key="21">
    <source>
        <dbReference type="EMBL" id="WEW58371.1"/>
    </source>
</evidence>
<dbReference type="GO" id="GO:0003723">
    <property type="term" value="F:RNA binding"/>
    <property type="evidence" value="ECO:0007669"/>
    <property type="project" value="InterPro"/>
</dbReference>
<dbReference type="GO" id="GO:0006401">
    <property type="term" value="P:RNA catabolic process"/>
    <property type="evidence" value="ECO:0007669"/>
    <property type="project" value="TreeGrafter"/>
</dbReference>
<dbReference type="PROSITE" id="PS00531">
    <property type="entry name" value="RNASE_T2_2"/>
    <property type="match status" value="1"/>
</dbReference>
<keyword evidence="22" id="KW-1185">Reference proteome</keyword>
<feature type="region of interest" description="Disordered" evidence="18">
    <location>
        <begin position="252"/>
        <end position="298"/>
    </location>
</feature>
<evidence type="ECO:0000256" key="5">
    <source>
        <dbReference type="ARBA" id="ARBA00022490"/>
    </source>
</evidence>
<dbReference type="EMBL" id="CP120628">
    <property type="protein sequence ID" value="WEW58371.1"/>
    <property type="molecule type" value="Genomic_DNA"/>
</dbReference>
<feature type="active site" evidence="16">
    <location>
        <position position="144"/>
    </location>
</feature>
<evidence type="ECO:0000259" key="20">
    <source>
        <dbReference type="Pfam" id="PF25488"/>
    </source>
</evidence>
<feature type="domain" description="RNase T2-like C-terminal" evidence="20">
    <location>
        <begin position="290"/>
        <end position="363"/>
    </location>
</feature>
<keyword evidence="5" id="KW-0963">Cytoplasm</keyword>
<comment type="subcellular location">
    <subcellularLocation>
        <location evidence="2">Cytoplasm</location>
    </subcellularLocation>
    <subcellularLocation>
        <location evidence="1">Vacuole lumen</location>
    </subcellularLocation>
</comment>
<comment type="similarity">
    <text evidence="3 17">Belongs to the RNase T2 family.</text>
</comment>
<accession>A0AAF0DIZ7</accession>
<feature type="chain" id="PRO_5041960167" description="Ribonuclease T2-like" evidence="19">
    <location>
        <begin position="21"/>
        <end position="381"/>
    </location>
</feature>
<feature type="compositionally biased region" description="Low complexity" evidence="18">
    <location>
        <begin position="269"/>
        <end position="293"/>
    </location>
</feature>
<keyword evidence="13 21" id="KW-0456">Lyase</keyword>
<feature type="active site" evidence="16">
    <location>
        <position position="148"/>
    </location>
</feature>
<feature type="active site" evidence="16">
    <location>
        <position position="86"/>
    </location>
</feature>
<keyword evidence="6" id="KW-0926">Vacuole</keyword>
<evidence type="ECO:0000256" key="1">
    <source>
        <dbReference type="ARBA" id="ARBA00004410"/>
    </source>
</evidence>
<dbReference type="InterPro" id="IPR033697">
    <property type="entry name" value="Ribonuclease_T2_eukaryotic"/>
</dbReference>
<evidence type="ECO:0000256" key="12">
    <source>
        <dbReference type="ARBA" id="ARBA00023180"/>
    </source>
</evidence>
<dbReference type="Proteomes" id="UP001219355">
    <property type="component" value="Chromosome 2"/>
</dbReference>
<dbReference type="EC" id="4.6.1.19" evidence="4"/>